<sequence length="120" mass="13913">MESKMVSKTSGEYKSPERPALKCHKFRRTSHLANTCTKKTKIDEFQVIEEAQCTEEKEESDLDSEVSEDTPVEDYPIENIAAFFEVTEVHTHLPQYREDCQNLINIQDARMCKTKPDRGK</sequence>
<accession>A0A9Q3I4E8</accession>
<evidence type="ECO:0000313" key="2">
    <source>
        <dbReference type="EMBL" id="MBW0529286.1"/>
    </source>
</evidence>
<feature type="region of interest" description="Disordered" evidence="1">
    <location>
        <begin position="52"/>
        <end position="71"/>
    </location>
</feature>
<name>A0A9Q3I4E8_9BASI</name>
<gene>
    <name evidence="2" type="ORF">O181_069001</name>
</gene>
<dbReference type="AlphaFoldDB" id="A0A9Q3I4E8"/>
<proteinExistence type="predicted"/>
<reference evidence="2" key="1">
    <citation type="submission" date="2021-03" db="EMBL/GenBank/DDBJ databases">
        <title>Draft genome sequence of rust myrtle Austropuccinia psidii MF-1, a brazilian biotype.</title>
        <authorList>
            <person name="Quecine M.C."/>
            <person name="Pachon D.M.R."/>
            <person name="Bonatelli M.L."/>
            <person name="Correr F.H."/>
            <person name="Franceschini L.M."/>
            <person name="Leite T.F."/>
            <person name="Margarido G.R.A."/>
            <person name="Almeida C.A."/>
            <person name="Ferrarezi J.A."/>
            <person name="Labate C.A."/>
        </authorList>
    </citation>
    <scope>NUCLEOTIDE SEQUENCE</scope>
    <source>
        <strain evidence="2">MF-1</strain>
    </source>
</reference>
<feature type="compositionally biased region" description="Polar residues" evidence="1">
    <location>
        <begin position="1"/>
        <end position="12"/>
    </location>
</feature>
<protein>
    <submittedName>
        <fullName evidence="2">Uncharacterized protein</fullName>
    </submittedName>
</protein>
<dbReference type="EMBL" id="AVOT02035022">
    <property type="protein sequence ID" value="MBW0529286.1"/>
    <property type="molecule type" value="Genomic_DNA"/>
</dbReference>
<comment type="caution">
    <text evidence="2">The sequence shown here is derived from an EMBL/GenBank/DDBJ whole genome shotgun (WGS) entry which is preliminary data.</text>
</comment>
<evidence type="ECO:0000256" key="1">
    <source>
        <dbReference type="SAM" id="MobiDB-lite"/>
    </source>
</evidence>
<organism evidence="2 3">
    <name type="scientific">Austropuccinia psidii MF-1</name>
    <dbReference type="NCBI Taxonomy" id="1389203"/>
    <lineage>
        <taxon>Eukaryota</taxon>
        <taxon>Fungi</taxon>
        <taxon>Dikarya</taxon>
        <taxon>Basidiomycota</taxon>
        <taxon>Pucciniomycotina</taxon>
        <taxon>Pucciniomycetes</taxon>
        <taxon>Pucciniales</taxon>
        <taxon>Sphaerophragmiaceae</taxon>
        <taxon>Austropuccinia</taxon>
    </lineage>
</organism>
<keyword evidence="3" id="KW-1185">Reference proteome</keyword>
<feature type="region of interest" description="Disordered" evidence="1">
    <location>
        <begin position="1"/>
        <end position="20"/>
    </location>
</feature>
<evidence type="ECO:0000313" key="3">
    <source>
        <dbReference type="Proteomes" id="UP000765509"/>
    </source>
</evidence>
<dbReference type="Proteomes" id="UP000765509">
    <property type="component" value="Unassembled WGS sequence"/>
</dbReference>